<dbReference type="Pfam" id="PF09229">
    <property type="entry name" value="Aha1_N"/>
    <property type="match status" value="1"/>
</dbReference>
<reference evidence="8 9" key="1">
    <citation type="submission" date="2024-10" db="EMBL/GenBank/DDBJ databases">
        <title>Updated reference genomes for cyclostephanoid diatoms.</title>
        <authorList>
            <person name="Roberts W.R."/>
            <person name="Alverson A.J."/>
        </authorList>
    </citation>
    <scope>NUCLEOTIDE SEQUENCE [LARGE SCALE GENOMIC DNA]</scope>
    <source>
        <strain evidence="8 9">AJA010-31</strain>
    </source>
</reference>
<dbReference type="SMART" id="SM00028">
    <property type="entry name" value="TPR"/>
    <property type="match status" value="3"/>
</dbReference>
<dbReference type="SUPFAM" id="SSF103111">
    <property type="entry name" value="Activator of Hsp90 ATPase, Aha1"/>
    <property type="match status" value="1"/>
</dbReference>
<accession>A0ABD3MX96</accession>
<dbReference type="GO" id="GO:0003755">
    <property type="term" value="F:peptidyl-prolyl cis-trans isomerase activity"/>
    <property type="evidence" value="ECO:0007669"/>
    <property type="project" value="UniProtKB-EC"/>
</dbReference>
<feature type="region of interest" description="Disordered" evidence="6">
    <location>
        <begin position="297"/>
        <end position="339"/>
    </location>
</feature>
<dbReference type="PANTHER" id="PTHR46512:SF9">
    <property type="entry name" value="PEPTIDYLPROLYL ISOMERASE"/>
    <property type="match status" value="1"/>
</dbReference>
<dbReference type="InterPro" id="IPR019734">
    <property type="entry name" value="TPR_rpt"/>
</dbReference>
<feature type="compositionally biased region" description="Acidic residues" evidence="6">
    <location>
        <begin position="58"/>
        <end position="70"/>
    </location>
</feature>
<dbReference type="EMBL" id="JALLPJ020001364">
    <property type="protein sequence ID" value="KAL3767441.1"/>
    <property type="molecule type" value="Genomic_DNA"/>
</dbReference>
<evidence type="ECO:0000313" key="8">
    <source>
        <dbReference type="EMBL" id="KAL3767441.1"/>
    </source>
</evidence>
<evidence type="ECO:0000256" key="1">
    <source>
        <dbReference type="ARBA" id="ARBA00000971"/>
    </source>
</evidence>
<comment type="similarity">
    <text evidence="2">Belongs to the AHA1 family.</text>
</comment>
<proteinExistence type="inferred from homology"/>
<dbReference type="PANTHER" id="PTHR46512">
    <property type="entry name" value="PEPTIDYLPROLYL ISOMERASE"/>
    <property type="match status" value="1"/>
</dbReference>
<dbReference type="InterPro" id="IPR050754">
    <property type="entry name" value="FKBP4/5/8-like"/>
</dbReference>
<name>A0ABD3MX96_9STRA</name>
<feature type="region of interest" description="Disordered" evidence="6">
    <location>
        <begin position="238"/>
        <end position="260"/>
    </location>
</feature>
<organism evidence="8 9">
    <name type="scientific">Cyclotella atomus</name>
    <dbReference type="NCBI Taxonomy" id="382360"/>
    <lineage>
        <taxon>Eukaryota</taxon>
        <taxon>Sar</taxon>
        <taxon>Stramenopiles</taxon>
        <taxon>Ochrophyta</taxon>
        <taxon>Bacillariophyta</taxon>
        <taxon>Coscinodiscophyceae</taxon>
        <taxon>Thalassiosirophycidae</taxon>
        <taxon>Stephanodiscales</taxon>
        <taxon>Stephanodiscaceae</taxon>
        <taxon>Cyclotella</taxon>
    </lineage>
</organism>
<dbReference type="InterPro" id="IPR036338">
    <property type="entry name" value="Aha1"/>
</dbReference>
<evidence type="ECO:0000313" key="9">
    <source>
        <dbReference type="Proteomes" id="UP001530400"/>
    </source>
</evidence>
<comment type="caution">
    <text evidence="8">The sequence shown here is derived from an EMBL/GenBank/DDBJ whole genome shotgun (WGS) entry which is preliminary data.</text>
</comment>
<keyword evidence="9" id="KW-1185">Reference proteome</keyword>
<feature type="domain" description="Activator of Hsp90 ATPase AHSA1-like N-terminal" evidence="7">
    <location>
        <begin position="416"/>
        <end position="557"/>
    </location>
</feature>
<dbReference type="InterPro" id="IPR011990">
    <property type="entry name" value="TPR-like_helical_dom_sf"/>
</dbReference>
<comment type="catalytic activity">
    <reaction evidence="1">
        <text>[protein]-peptidylproline (omega=180) = [protein]-peptidylproline (omega=0)</text>
        <dbReference type="Rhea" id="RHEA:16237"/>
        <dbReference type="Rhea" id="RHEA-COMP:10747"/>
        <dbReference type="Rhea" id="RHEA-COMP:10748"/>
        <dbReference type="ChEBI" id="CHEBI:83833"/>
        <dbReference type="ChEBI" id="CHEBI:83834"/>
        <dbReference type="EC" id="5.2.1.8"/>
    </reaction>
</comment>
<feature type="compositionally biased region" description="Basic and acidic residues" evidence="6">
    <location>
        <begin position="1"/>
        <end position="11"/>
    </location>
</feature>
<evidence type="ECO:0000256" key="6">
    <source>
        <dbReference type="SAM" id="MobiDB-lite"/>
    </source>
</evidence>
<dbReference type="Gene3D" id="3.15.10.20">
    <property type="entry name" value="Activator of Hsp90 ATPase Aha1, N-terminal domain"/>
    <property type="match status" value="1"/>
</dbReference>
<dbReference type="Gene3D" id="1.25.40.10">
    <property type="entry name" value="Tetratricopeptide repeat domain"/>
    <property type="match status" value="1"/>
</dbReference>
<keyword evidence="5" id="KW-0413">Isomerase</keyword>
<dbReference type="InterPro" id="IPR015310">
    <property type="entry name" value="AHSA1-like_N"/>
</dbReference>
<evidence type="ECO:0000256" key="3">
    <source>
        <dbReference type="ARBA" id="ARBA00013194"/>
    </source>
</evidence>
<feature type="compositionally biased region" description="Basic and acidic residues" evidence="6">
    <location>
        <begin position="241"/>
        <end position="260"/>
    </location>
</feature>
<evidence type="ECO:0000259" key="7">
    <source>
        <dbReference type="SMART" id="SM01000"/>
    </source>
</evidence>
<dbReference type="AlphaFoldDB" id="A0ABD3MX96"/>
<dbReference type="SMART" id="SM01000">
    <property type="entry name" value="Aha1_N"/>
    <property type="match status" value="1"/>
</dbReference>
<dbReference type="SUPFAM" id="SSF48452">
    <property type="entry name" value="TPR-like"/>
    <property type="match status" value="1"/>
</dbReference>
<evidence type="ECO:0000256" key="2">
    <source>
        <dbReference type="ARBA" id="ARBA00006817"/>
    </source>
</evidence>
<dbReference type="Proteomes" id="UP001530400">
    <property type="component" value="Unassembled WGS sequence"/>
</dbReference>
<feature type="region of interest" description="Disordered" evidence="6">
    <location>
        <begin position="1"/>
        <end position="77"/>
    </location>
</feature>
<evidence type="ECO:0000256" key="5">
    <source>
        <dbReference type="ARBA" id="ARBA00023235"/>
    </source>
</evidence>
<keyword evidence="4" id="KW-0697">Rotamase</keyword>
<feature type="compositionally biased region" description="Low complexity" evidence="6">
    <location>
        <begin position="389"/>
        <end position="401"/>
    </location>
</feature>
<feature type="compositionally biased region" description="Basic and acidic residues" evidence="6">
    <location>
        <begin position="297"/>
        <end position="332"/>
    </location>
</feature>
<dbReference type="EC" id="5.2.1.8" evidence="3"/>
<gene>
    <name evidence="8" type="ORF">ACHAWO_012831</name>
</gene>
<protein>
    <recommendedName>
        <fullName evidence="3">peptidylprolyl isomerase</fullName>
        <ecNumber evidence="3">5.2.1.8</ecNumber>
    </recommendedName>
</protein>
<feature type="region of interest" description="Disordered" evidence="6">
    <location>
        <begin position="378"/>
        <end position="406"/>
    </location>
</feature>
<evidence type="ECO:0000256" key="4">
    <source>
        <dbReference type="ARBA" id="ARBA00023110"/>
    </source>
</evidence>
<sequence>MASESEAHVEQSDVEMADGDASMPDASNEAVADDKMTDPPGDDSDSSISAADQAFLDELTDNEDKDENTNEDNPKDPSEALLKALEHKETGNTHFAAAQLIEASRAYRKGISLLKPFNQANSGDEQIKILLVTMNTNLSMVCYKQQKYKLAKDAAGKSLEIDASNVKALYRRALAHRALGDEDLALNDLKCAYKLDEKNVAVKKEIANIRKGRELAKKNEKERLQKAFSSGSLLYGDKEEEERQAAKRREKERKEQEEREAKEKERLKKLWEDDCVERLKNEEEVLDYEAWDAERVKREKEEKERKEAERKEAEKKKREERKAAAKANQKDDTDSEDELTEKELAMLRGYKKTSDGRTTSYFTREQTDKEKELIGCIQPKRLESNASDSAASSTTEQQQTAKVGSVWNQAGTTWEEKDTTDWCKSCLTECLLESMSAHASEFGSSSTYIARVKSVDALSGDASVALAGGKKRYIYDFHTELKYEIRNEENECIGSGSLKLPDINSAHTAEEELEVEILRWKKSPGGNCDVNGVETCRDLLVGEVRKSVLKFVERFNTNF</sequence>